<evidence type="ECO:0000313" key="3">
    <source>
        <dbReference type="EMBL" id="MEQ2184076.1"/>
    </source>
</evidence>
<organism evidence="3 4">
    <name type="scientific">Goodea atripinnis</name>
    <dbReference type="NCBI Taxonomy" id="208336"/>
    <lineage>
        <taxon>Eukaryota</taxon>
        <taxon>Metazoa</taxon>
        <taxon>Chordata</taxon>
        <taxon>Craniata</taxon>
        <taxon>Vertebrata</taxon>
        <taxon>Euteleostomi</taxon>
        <taxon>Actinopterygii</taxon>
        <taxon>Neopterygii</taxon>
        <taxon>Teleostei</taxon>
        <taxon>Neoteleostei</taxon>
        <taxon>Acanthomorphata</taxon>
        <taxon>Ovalentaria</taxon>
        <taxon>Atherinomorphae</taxon>
        <taxon>Cyprinodontiformes</taxon>
        <taxon>Goodeidae</taxon>
        <taxon>Goodea</taxon>
    </lineage>
</organism>
<comment type="similarity">
    <text evidence="1">Belongs to the sulfatase family.</text>
</comment>
<reference evidence="3 4" key="1">
    <citation type="submission" date="2021-06" db="EMBL/GenBank/DDBJ databases">
        <authorList>
            <person name="Palmer J.M."/>
        </authorList>
    </citation>
    <scope>NUCLEOTIDE SEQUENCE [LARGE SCALE GENOMIC DNA]</scope>
    <source>
        <strain evidence="3 4">GA_2019</strain>
        <tissue evidence="3">Muscle</tissue>
    </source>
</reference>
<feature type="chain" id="PRO_5047300500" evidence="2">
    <location>
        <begin position="23"/>
        <end position="109"/>
    </location>
</feature>
<feature type="signal peptide" evidence="2">
    <location>
        <begin position="1"/>
        <end position="22"/>
    </location>
</feature>
<proteinExistence type="inferred from homology"/>
<dbReference type="PANTHER" id="PTHR43108">
    <property type="entry name" value="N-ACETYLGLUCOSAMINE-6-SULFATASE FAMILY MEMBER"/>
    <property type="match status" value="1"/>
</dbReference>
<keyword evidence="2" id="KW-0732">Signal</keyword>
<dbReference type="SUPFAM" id="SSF53649">
    <property type="entry name" value="Alkaline phosphatase-like"/>
    <property type="match status" value="1"/>
</dbReference>
<gene>
    <name evidence="3" type="ORF">GOODEAATRI_004212</name>
</gene>
<dbReference type="PANTHER" id="PTHR43108:SF16">
    <property type="entry name" value="EXTRACELLULAR SULFATASE SULF-1 HOMOLOG"/>
    <property type="match status" value="1"/>
</dbReference>
<evidence type="ECO:0000256" key="2">
    <source>
        <dbReference type="SAM" id="SignalP"/>
    </source>
</evidence>
<keyword evidence="4" id="KW-1185">Reference proteome</keyword>
<evidence type="ECO:0000256" key="1">
    <source>
        <dbReference type="ARBA" id="ARBA00008779"/>
    </source>
</evidence>
<protein>
    <submittedName>
        <fullName evidence="3">Uncharacterized protein</fullName>
    </submittedName>
</protein>
<dbReference type="Gene3D" id="3.40.720.10">
    <property type="entry name" value="Alkaline Phosphatase, subunit A"/>
    <property type="match status" value="1"/>
</dbReference>
<sequence>MLIHWLSWLVLLSLDWTPGIRAFTTTRAQGLRGRIQRDRRNIRPNIILIMTDDQDVESSMLTGKYVHNHNTYTNNENCSSPSWQAQHEPRSFAVYLNNTGYRTGWCTYH</sequence>
<dbReference type="InterPro" id="IPR017850">
    <property type="entry name" value="Alkaline_phosphatase_core_sf"/>
</dbReference>
<dbReference type="EMBL" id="JAHRIO010080139">
    <property type="protein sequence ID" value="MEQ2184076.1"/>
    <property type="molecule type" value="Genomic_DNA"/>
</dbReference>
<comment type="caution">
    <text evidence="3">The sequence shown here is derived from an EMBL/GenBank/DDBJ whole genome shotgun (WGS) entry which is preliminary data.</text>
</comment>
<dbReference type="Proteomes" id="UP001476798">
    <property type="component" value="Unassembled WGS sequence"/>
</dbReference>
<evidence type="ECO:0000313" key="4">
    <source>
        <dbReference type="Proteomes" id="UP001476798"/>
    </source>
</evidence>
<accession>A0ABV0PKR4</accession>
<name>A0ABV0PKR4_9TELE</name>